<sequence length="398" mass="43638">MPTPPSTLRASLEAHNATFESLLRLIPAKYYLVHDDAPAPAPNKYHKNKKGAASSKAEIKKARRERVRTALDPANNKSVLELQAEQAVAKGKRPAAATSSDGDDDEGDDDPDAPEVAPMDVDLAEDAADEDMDGEVVPMPEGASIDQLRAKLHAKIDTLRARGRPGAGSGQSNDRDALLEERRMQRAAMRERRRKETREKIRLEKERKGKGKGKEKEKASMQKTQLLVSDPAPSGPQSSYTSVSFSTLTDADPSSSKKAQRLKTSSNPSQALAQLSARKEKLAALPDEKRARAEERAKWEKAEARMEGAKVHDDEGRLKKAAKRVEKEKARSKKNWDERKEQVSAAMAARQKKRADNIAARNDRKSDKRKGIKPAGGKKTGKARPGFEGKSFGKAAGK</sequence>
<evidence type="ECO:0000313" key="2">
    <source>
        <dbReference type="Proteomes" id="UP000814128"/>
    </source>
</evidence>
<name>A0ACB8QJD2_9AGAM</name>
<gene>
    <name evidence="1" type="ORF">K488DRAFT_33591</name>
</gene>
<feature type="non-terminal residue" evidence="1">
    <location>
        <position position="398"/>
    </location>
</feature>
<keyword evidence="2" id="KW-1185">Reference proteome</keyword>
<dbReference type="Proteomes" id="UP000814128">
    <property type="component" value="Unassembled WGS sequence"/>
</dbReference>
<reference evidence="1" key="2">
    <citation type="journal article" date="2022" name="New Phytol.">
        <title>Evolutionary transition to the ectomycorrhizal habit in the genomes of a hyperdiverse lineage of mushroom-forming fungi.</title>
        <authorList>
            <person name="Looney B."/>
            <person name="Miyauchi S."/>
            <person name="Morin E."/>
            <person name="Drula E."/>
            <person name="Courty P.E."/>
            <person name="Kohler A."/>
            <person name="Kuo A."/>
            <person name="LaButti K."/>
            <person name="Pangilinan J."/>
            <person name="Lipzen A."/>
            <person name="Riley R."/>
            <person name="Andreopoulos W."/>
            <person name="He G."/>
            <person name="Johnson J."/>
            <person name="Nolan M."/>
            <person name="Tritt A."/>
            <person name="Barry K.W."/>
            <person name="Grigoriev I.V."/>
            <person name="Nagy L.G."/>
            <person name="Hibbett D."/>
            <person name="Henrissat B."/>
            <person name="Matheny P.B."/>
            <person name="Labbe J."/>
            <person name="Martin F.M."/>
        </authorList>
    </citation>
    <scope>NUCLEOTIDE SEQUENCE</scope>
    <source>
        <strain evidence="1">EC-137</strain>
    </source>
</reference>
<accession>A0ACB8QJD2</accession>
<comment type="caution">
    <text evidence="1">The sequence shown here is derived from an EMBL/GenBank/DDBJ whole genome shotgun (WGS) entry which is preliminary data.</text>
</comment>
<reference evidence="1" key="1">
    <citation type="submission" date="2021-02" db="EMBL/GenBank/DDBJ databases">
        <authorList>
            <consortium name="DOE Joint Genome Institute"/>
            <person name="Ahrendt S."/>
            <person name="Looney B.P."/>
            <person name="Miyauchi S."/>
            <person name="Morin E."/>
            <person name="Drula E."/>
            <person name="Courty P.E."/>
            <person name="Chicoki N."/>
            <person name="Fauchery L."/>
            <person name="Kohler A."/>
            <person name="Kuo A."/>
            <person name="Labutti K."/>
            <person name="Pangilinan J."/>
            <person name="Lipzen A."/>
            <person name="Riley R."/>
            <person name="Andreopoulos W."/>
            <person name="He G."/>
            <person name="Johnson J."/>
            <person name="Barry K.W."/>
            <person name="Grigoriev I.V."/>
            <person name="Nagy L."/>
            <person name="Hibbett D."/>
            <person name="Henrissat B."/>
            <person name="Matheny P.B."/>
            <person name="Labbe J."/>
            <person name="Martin F."/>
        </authorList>
    </citation>
    <scope>NUCLEOTIDE SEQUENCE</scope>
    <source>
        <strain evidence="1">EC-137</strain>
    </source>
</reference>
<organism evidence="1 2">
    <name type="scientific">Vararia minispora EC-137</name>
    <dbReference type="NCBI Taxonomy" id="1314806"/>
    <lineage>
        <taxon>Eukaryota</taxon>
        <taxon>Fungi</taxon>
        <taxon>Dikarya</taxon>
        <taxon>Basidiomycota</taxon>
        <taxon>Agaricomycotina</taxon>
        <taxon>Agaricomycetes</taxon>
        <taxon>Russulales</taxon>
        <taxon>Lachnocladiaceae</taxon>
        <taxon>Vararia</taxon>
    </lineage>
</organism>
<proteinExistence type="predicted"/>
<protein>
    <submittedName>
        <fullName evidence="1">Surfeit locus protein 6-domain-containing protein</fullName>
    </submittedName>
</protein>
<dbReference type="EMBL" id="MU273568">
    <property type="protein sequence ID" value="KAI0031757.1"/>
    <property type="molecule type" value="Genomic_DNA"/>
</dbReference>
<evidence type="ECO:0000313" key="1">
    <source>
        <dbReference type="EMBL" id="KAI0031757.1"/>
    </source>
</evidence>